<keyword evidence="7 8" id="KW-0998">Cell outer membrane</keyword>
<sequence length="1019" mass="114094">MNRLKLCFITLLCVLPLFGSMAQSVKIEGSVRNSQTDELLPGVNVMVKGASIGAMTNIDGAFSITVQKGSVLEFSFIGYEKQEYGVKGNAKIQVELNPVGIAMDEVIVVGASMKKSDLTGSVARVTDKTLQQIPTADLNTALQGKVAGVFIQNSAKPGEAASIKIRGNNSIQYGTSPIYVIDGLLVDQGFEMLNPNDIATIDVLKDASATAIYGARGANGVVVITTKKGQKGKARVTYDGWYGSQSFSKEMPLINGSQLHDLRVEAYINEFNNTTNLPPARREKYIKDNFLSTTVPPNTIFTEDEMEAYLSGKTYNWLDAVTQNAYQQNHAVSFSGAGDKGSYFMSFNYNQQEGLMKNVSYERYTGKINLDQMVKPWLKVGTNTTFVYQVGHPVADDNTFPVALRADPLLPISGEYWYMKYGTEESQSNNNPIRDLNVVRDANQARLMSSNFININPIKGLDIRSTFSIDYMSKEDYTYYSTETTQSYKASADGQAKHRKDKMLNWQWDNTVSYKTLIKEKHRISAVLGANMSYYSQNWNSLDVKGFGNDFFSYKAIAGASKKEDFGVNSDFWTYSMASVFLRAGYVYDSRYYVTFTGRYDGSSKFGTNNKWGFFPSVSASWNITGEEFMQSQNVINNLRLRVGYGLAGNQNIPNYGYQTLYDVRATLGTSALINWGRYGNPDLRWEKQKQINVGLDYGMFNDRLSFTLDLFHIDNEDLLMTISKSPSSGYLDQLANVGTLRNRGIEFSINATPIRTKDWNWNIGFNISADRNKIIKLDGQAQEIYKLGGMSNNEIQTEGNLFVGESLNTIYMYLFDRIIQESDMDYVNSLELGSRTAQPGDILPLDRDHNGIINDKDRTVVGVKDPKFYGGIHTTVSWKGLELTLVGNYSYGAKKTSFLYNSLVTSDGRSAAHKDILNRWTPENTNTLIPRAYHAFSGFGYGSTSLCLQDASFFRLSSATLAYTFPRKLINKIYLDNLRIYFTGSNLFTATKYKGFDPETGDWYPNTRMYVVGLNISF</sequence>
<evidence type="ECO:0000256" key="3">
    <source>
        <dbReference type="ARBA" id="ARBA00022452"/>
    </source>
</evidence>
<evidence type="ECO:0000256" key="1">
    <source>
        <dbReference type="ARBA" id="ARBA00004571"/>
    </source>
</evidence>
<dbReference type="PATRIC" id="fig|742726.3.peg.2380"/>
<evidence type="ECO:0000313" key="13">
    <source>
        <dbReference type="EMBL" id="EJZ62927.1"/>
    </source>
</evidence>
<keyword evidence="10" id="KW-0732">Signal</keyword>
<evidence type="ECO:0000256" key="9">
    <source>
        <dbReference type="RuleBase" id="RU003357"/>
    </source>
</evidence>
<dbReference type="Pfam" id="PF00593">
    <property type="entry name" value="TonB_dep_Rec_b-barrel"/>
    <property type="match status" value="1"/>
</dbReference>
<dbReference type="OrthoDB" id="9768177at2"/>
<dbReference type="EMBL" id="ADLE01000015">
    <property type="protein sequence ID" value="EJZ62927.1"/>
    <property type="molecule type" value="Genomic_DNA"/>
</dbReference>
<dbReference type="InterPro" id="IPR023996">
    <property type="entry name" value="TonB-dep_OMP_SusC/RagA"/>
</dbReference>
<name>K0WUG0_9BACT</name>
<dbReference type="InterPro" id="IPR012910">
    <property type="entry name" value="Plug_dom"/>
</dbReference>
<evidence type="ECO:0000256" key="5">
    <source>
        <dbReference type="ARBA" id="ARBA00023077"/>
    </source>
</evidence>
<organism evidence="13 14">
    <name type="scientific">Barnesiella intestinihominis YIT 11860</name>
    <dbReference type="NCBI Taxonomy" id="742726"/>
    <lineage>
        <taxon>Bacteria</taxon>
        <taxon>Pseudomonadati</taxon>
        <taxon>Bacteroidota</taxon>
        <taxon>Bacteroidia</taxon>
        <taxon>Bacteroidales</taxon>
        <taxon>Barnesiellaceae</taxon>
        <taxon>Barnesiella</taxon>
    </lineage>
</organism>
<dbReference type="InterPro" id="IPR039426">
    <property type="entry name" value="TonB-dep_rcpt-like"/>
</dbReference>
<dbReference type="Proteomes" id="UP000006044">
    <property type="component" value="Unassembled WGS sequence"/>
</dbReference>
<dbReference type="InterPro" id="IPR008969">
    <property type="entry name" value="CarboxyPept-like_regulatory"/>
</dbReference>
<feature type="domain" description="TonB-dependent receptor-like beta-barrel" evidence="11">
    <location>
        <begin position="456"/>
        <end position="769"/>
    </location>
</feature>
<dbReference type="InterPro" id="IPR000531">
    <property type="entry name" value="Beta-barrel_TonB"/>
</dbReference>
<evidence type="ECO:0000256" key="7">
    <source>
        <dbReference type="ARBA" id="ARBA00023237"/>
    </source>
</evidence>
<dbReference type="Gene3D" id="2.60.40.1120">
    <property type="entry name" value="Carboxypeptidase-like, regulatory domain"/>
    <property type="match status" value="1"/>
</dbReference>
<reference evidence="13 14" key="1">
    <citation type="submission" date="2012-08" db="EMBL/GenBank/DDBJ databases">
        <title>The Genome Sequence of Barnesiella intestinihominis YIT 11860.</title>
        <authorList>
            <consortium name="The Broad Institute Genome Sequencing Platform"/>
            <person name="Earl A."/>
            <person name="Ward D."/>
            <person name="Feldgarden M."/>
            <person name="Gevers D."/>
            <person name="Morotomi M."/>
            <person name="Walker B."/>
            <person name="Young S.K."/>
            <person name="Zeng Q."/>
            <person name="Gargeya S."/>
            <person name="Fitzgerald M."/>
            <person name="Haas B."/>
            <person name="Abouelleil A."/>
            <person name="Alvarado L."/>
            <person name="Arachchi H.M."/>
            <person name="Berlin A.M."/>
            <person name="Chapman S.B."/>
            <person name="Goldberg J."/>
            <person name="Griggs A."/>
            <person name="Gujja S."/>
            <person name="Hansen M."/>
            <person name="Howarth C."/>
            <person name="Imamovic A."/>
            <person name="Larimer J."/>
            <person name="McCowen C."/>
            <person name="Montmayeur A."/>
            <person name="Murphy C."/>
            <person name="Neiman D."/>
            <person name="Pearson M."/>
            <person name="Priest M."/>
            <person name="Roberts A."/>
            <person name="Saif S."/>
            <person name="Shea T."/>
            <person name="Sisk P."/>
            <person name="Sykes S."/>
            <person name="Wortman J."/>
            <person name="Nusbaum C."/>
            <person name="Birren B."/>
        </authorList>
    </citation>
    <scope>NUCLEOTIDE SEQUENCE [LARGE SCALE GENOMIC DNA]</scope>
    <source>
        <strain evidence="13 14">YIT 11860</strain>
    </source>
</reference>
<dbReference type="InterPro" id="IPR036942">
    <property type="entry name" value="Beta-barrel_TonB_sf"/>
</dbReference>
<dbReference type="GeneID" id="77849481"/>
<evidence type="ECO:0000256" key="10">
    <source>
        <dbReference type="SAM" id="SignalP"/>
    </source>
</evidence>
<dbReference type="Pfam" id="PF07715">
    <property type="entry name" value="Plug"/>
    <property type="match status" value="1"/>
</dbReference>
<gene>
    <name evidence="13" type="ORF">HMPREF9448_02281</name>
</gene>
<dbReference type="PROSITE" id="PS52016">
    <property type="entry name" value="TONB_DEPENDENT_REC_3"/>
    <property type="match status" value="1"/>
</dbReference>
<dbReference type="SUPFAM" id="SSF49464">
    <property type="entry name" value="Carboxypeptidase regulatory domain-like"/>
    <property type="match status" value="1"/>
</dbReference>
<comment type="similarity">
    <text evidence="8 9">Belongs to the TonB-dependent receptor family.</text>
</comment>
<dbReference type="Gene3D" id="2.170.130.10">
    <property type="entry name" value="TonB-dependent receptor, plug domain"/>
    <property type="match status" value="1"/>
</dbReference>
<dbReference type="AlphaFoldDB" id="K0WUG0"/>
<dbReference type="STRING" id="742726.HMPREF9448_02281"/>
<dbReference type="Pfam" id="PF13715">
    <property type="entry name" value="CarbopepD_reg_2"/>
    <property type="match status" value="1"/>
</dbReference>
<dbReference type="GO" id="GO:0009279">
    <property type="term" value="C:cell outer membrane"/>
    <property type="evidence" value="ECO:0007669"/>
    <property type="project" value="UniProtKB-SubCell"/>
</dbReference>
<evidence type="ECO:0000256" key="8">
    <source>
        <dbReference type="PROSITE-ProRule" id="PRU01360"/>
    </source>
</evidence>
<evidence type="ECO:0000259" key="11">
    <source>
        <dbReference type="Pfam" id="PF00593"/>
    </source>
</evidence>
<proteinExistence type="inferred from homology"/>
<protein>
    <submittedName>
        <fullName evidence="13">SusC/RagA family TonB-linked outer membrane protein</fullName>
    </submittedName>
</protein>
<dbReference type="NCBIfam" id="TIGR04056">
    <property type="entry name" value="OMP_RagA_SusC"/>
    <property type="match status" value="1"/>
</dbReference>
<keyword evidence="4 8" id="KW-0812">Transmembrane</keyword>
<evidence type="ECO:0000256" key="4">
    <source>
        <dbReference type="ARBA" id="ARBA00022692"/>
    </source>
</evidence>
<accession>K0WUG0</accession>
<dbReference type="RefSeq" id="WP_008862671.1">
    <property type="nucleotide sequence ID" value="NZ_JH815205.1"/>
</dbReference>
<feature type="chain" id="PRO_5003840338" evidence="10">
    <location>
        <begin position="23"/>
        <end position="1019"/>
    </location>
</feature>
<dbReference type="InterPro" id="IPR037066">
    <property type="entry name" value="Plug_dom_sf"/>
</dbReference>
<dbReference type="InterPro" id="IPR023997">
    <property type="entry name" value="TonB-dep_OMP_SusC/RagA_CS"/>
</dbReference>
<evidence type="ECO:0000313" key="14">
    <source>
        <dbReference type="Proteomes" id="UP000006044"/>
    </source>
</evidence>
<dbReference type="SUPFAM" id="SSF56935">
    <property type="entry name" value="Porins"/>
    <property type="match status" value="1"/>
</dbReference>
<comment type="subcellular location">
    <subcellularLocation>
        <location evidence="1 8">Cell outer membrane</location>
        <topology evidence="1 8">Multi-pass membrane protein</topology>
    </subcellularLocation>
</comment>
<keyword evidence="6 8" id="KW-0472">Membrane</keyword>
<evidence type="ECO:0000256" key="2">
    <source>
        <dbReference type="ARBA" id="ARBA00022448"/>
    </source>
</evidence>
<feature type="signal peptide" evidence="10">
    <location>
        <begin position="1"/>
        <end position="22"/>
    </location>
</feature>
<keyword evidence="3 8" id="KW-1134">Transmembrane beta strand</keyword>
<dbReference type="NCBIfam" id="TIGR04057">
    <property type="entry name" value="SusC_RagA_signa"/>
    <property type="match status" value="1"/>
</dbReference>
<feature type="domain" description="TonB-dependent receptor plug" evidence="12">
    <location>
        <begin position="115"/>
        <end position="221"/>
    </location>
</feature>
<keyword evidence="5 9" id="KW-0798">TonB box</keyword>
<dbReference type="HOGENOM" id="CLU_004317_0_2_10"/>
<comment type="caution">
    <text evidence="13">The sequence shown here is derived from an EMBL/GenBank/DDBJ whole genome shotgun (WGS) entry which is preliminary data.</text>
</comment>
<dbReference type="eggNOG" id="COG1629">
    <property type="taxonomic scope" value="Bacteria"/>
</dbReference>
<evidence type="ECO:0000256" key="6">
    <source>
        <dbReference type="ARBA" id="ARBA00023136"/>
    </source>
</evidence>
<evidence type="ECO:0000259" key="12">
    <source>
        <dbReference type="Pfam" id="PF07715"/>
    </source>
</evidence>
<keyword evidence="14" id="KW-1185">Reference proteome</keyword>
<dbReference type="Gene3D" id="2.40.170.20">
    <property type="entry name" value="TonB-dependent receptor, beta-barrel domain"/>
    <property type="match status" value="1"/>
</dbReference>
<keyword evidence="2 8" id="KW-0813">Transport</keyword>